<reference evidence="1 2" key="1">
    <citation type="submission" date="2015-09" db="EMBL/GenBank/DDBJ databases">
        <authorList>
            <consortium name="Pathogen Informatics"/>
        </authorList>
    </citation>
    <scope>NUCLEOTIDE SEQUENCE [LARGE SCALE GENOMIC DNA]</scope>
    <source>
        <strain evidence="1 2">2789STDY5608835</strain>
    </source>
</reference>
<evidence type="ECO:0000313" key="2">
    <source>
        <dbReference type="Proteomes" id="UP000095395"/>
    </source>
</evidence>
<dbReference type="AlphaFoldDB" id="A0A174CX42"/>
<dbReference type="RefSeq" id="WP_147350269.1">
    <property type="nucleotide sequence ID" value="NZ_CABJFX010000061.1"/>
</dbReference>
<evidence type="ECO:0000313" key="1">
    <source>
        <dbReference type="EMBL" id="CUO16378.1"/>
    </source>
</evidence>
<organism evidence="1 2">
    <name type="scientific">Roseburia inulinivorans</name>
    <dbReference type="NCBI Taxonomy" id="360807"/>
    <lineage>
        <taxon>Bacteria</taxon>
        <taxon>Bacillati</taxon>
        <taxon>Bacillota</taxon>
        <taxon>Clostridia</taxon>
        <taxon>Lachnospirales</taxon>
        <taxon>Lachnospiraceae</taxon>
        <taxon>Roseburia</taxon>
    </lineage>
</organism>
<gene>
    <name evidence="1" type="ORF">ERS852392_02362</name>
</gene>
<name>A0A174CX42_9FIRM</name>
<sequence>MIMDITQENMASLFRFFMTYNELCKSFSNIDLENMYYLDLRVDCKSRYIGNIYTQFSDIPDFENCMHIDIAVALLNQKIIVDWDEHIPANVLVSEIEQKLLNDGMFVVLRQDRKRFDEQDNLREFEISLYAHQNIESKKMYKKLRAFFERQCVFNNGYFFGKETYSQRMKWTFEPYLTGENAFVLNEEEEYAVWYRDPYVRKIMEQSYEGKLNYLKSICFISKEIEYTRTEQSAIINVLNSFYMDESVELKDILSLFNDECFLFSGWSLMDKCFDVLISIMEKKGAEGYIQLIEGLDNIPKQGYKCGLCKIISYCLRKNNKSKFLNIIPYLSISSKETLINKFQIINSKKLQKEIDSVMDILLTDNVSK</sequence>
<dbReference type="EMBL" id="CYYR01000016">
    <property type="protein sequence ID" value="CUO16378.1"/>
    <property type="molecule type" value="Genomic_DNA"/>
</dbReference>
<proteinExistence type="predicted"/>
<protein>
    <submittedName>
        <fullName evidence="1">Uncharacterized protein</fullName>
    </submittedName>
</protein>
<dbReference type="Proteomes" id="UP000095395">
    <property type="component" value="Unassembled WGS sequence"/>
</dbReference>
<accession>A0A174CX42</accession>